<evidence type="ECO:0000256" key="4">
    <source>
        <dbReference type="ARBA" id="ARBA00021095"/>
    </source>
</evidence>
<feature type="transmembrane region" description="Helical" evidence="16">
    <location>
        <begin position="12"/>
        <end position="39"/>
    </location>
</feature>
<evidence type="ECO:0000256" key="12">
    <source>
        <dbReference type="ARBA" id="ARBA00023128"/>
    </source>
</evidence>
<proteinExistence type="inferred from homology"/>
<evidence type="ECO:0000256" key="10">
    <source>
        <dbReference type="ARBA" id="ARBA00022989"/>
    </source>
</evidence>
<dbReference type="GO" id="GO:0008137">
    <property type="term" value="F:NADH dehydrogenase (ubiquinone) activity"/>
    <property type="evidence" value="ECO:0007669"/>
    <property type="project" value="UniProtKB-EC"/>
</dbReference>
<keyword evidence="8" id="KW-1278">Translocase</keyword>
<evidence type="ECO:0000256" key="1">
    <source>
        <dbReference type="ARBA" id="ARBA00004225"/>
    </source>
</evidence>
<evidence type="ECO:0000256" key="11">
    <source>
        <dbReference type="ARBA" id="ARBA00023027"/>
    </source>
</evidence>
<dbReference type="PANTHER" id="PTHR11435">
    <property type="entry name" value="NADH UBIQUINONE OXIDOREDUCTASE SUBUNIT ND6"/>
    <property type="match status" value="1"/>
</dbReference>
<protein>
    <recommendedName>
        <fullName evidence="4">NADH-ubiquinone oxidoreductase chain 6</fullName>
        <ecNumber evidence="3">7.1.1.2</ecNumber>
    </recommendedName>
    <alternativeName>
        <fullName evidence="14">NADH dehydrogenase subunit 6</fullName>
    </alternativeName>
</protein>
<sequence length="173" mass="20689">MFLFIIIMNFYMTLIFLYLNHPLSMGLILLIQTLIISLITSTYSYSFWFSYILFIIMIGGMLILLMYMTSLASNEKFKFSTLLLYMMIYLIAIMLLMYMLFDNFLMNMLLKNSNLLEIFNKQFFKDENINSLWMMYNNPNNMITMILINYLFLTLIAVVKITKFNNGPLRQKF</sequence>
<evidence type="ECO:0000256" key="13">
    <source>
        <dbReference type="ARBA" id="ARBA00023136"/>
    </source>
</evidence>
<comment type="catalytic activity">
    <reaction evidence="15">
        <text>a ubiquinone + NADH + 5 H(+)(in) = a ubiquinol + NAD(+) + 4 H(+)(out)</text>
        <dbReference type="Rhea" id="RHEA:29091"/>
        <dbReference type="Rhea" id="RHEA-COMP:9565"/>
        <dbReference type="Rhea" id="RHEA-COMP:9566"/>
        <dbReference type="ChEBI" id="CHEBI:15378"/>
        <dbReference type="ChEBI" id="CHEBI:16389"/>
        <dbReference type="ChEBI" id="CHEBI:17976"/>
        <dbReference type="ChEBI" id="CHEBI:57540"/>
        <dbReference type="ChEBI" id="CHEBI:57945"/>
        <dbReference type="EC" id="7.1.1.2"/>
    </reaction>
</comment>
<feature type="transmembrane region" description="Helical" evidence="16">
    <location>
        <begin position="142"/>
        <end position="162"/>
    </location>
</feature>
<keyword evidence="13 16" id="KW-0472">Membrane</keyword>
<dbReference type="PANTHER" id="PTHR11435:SF1">
    <property type="entry name" value="NADH-UBIQUINONE OXIDOREDUCTASE CHAIN 6"/>
    <property type="match status" value="1"/>
</dbReference>
<organism evidence="17">
    <name type="scientific">Iberoporus pluto</name>
    <dbReference type="NCBI Taxonomy" id="2811596"/>
    <lineage>
        <taxon>Eukaryota</taxon>
        <taxon>Metazoa</taxon>
        <taxon>Ecdysozoa</taxon>
        <taxon>Arthropoda</taxon>
        <taxon>Hexapoda</taxon>
        <taxon>Insecta</taxon>
        <taxon>Pterygota</taxon>
        <taxon>Neoptera</taxon>
        <taxon>Endopterygota</taxon>
        <taxon>Coleoptera</taxon>
        <taxon>Adephaga</taxon>
        <taxon>Dytiscoidea</taxon>
        <taxon>Dytiscidae</taxon>
        <taxon>Hydroporinae</taxon>
        <taxon>Hydroporini</taxon>
        <taxon>Iberoporus</taxon>
    </lineage>
</organism>
<dbReference type="InterPro" id="IPR050269">
    <property type="entry name" value="ComplexI_Subunit6"/>
</dbReference>
<comment type="similarity">
    <text evidence="2">Belongs to the complex I subunit 6 family.</text>
</comment>
<keyword evidence="6" id="KW-0679">Respiratory chain</keyword>
<evidence type="ECO:0000313" key="17">
    <source>
        <dbReference type="EMBL" id="QRV62735.1"/>
    </source>
</evidence>
<keyword evidence="7 16" id="KW-0812">Transmembrane</keyword>
<evidence type="ECO:0000256" key="3">
    <source>
        <dbReference type="ARBA" id="ARBA00012944"/>
    </source>
</evidence>
<comment type="subcellular location">
    <subcellularLocation>
        <location evidence="1">Mitochondrion membrane</location>
        <topology evidence="1">Multi-pass membrane protein</topology>
    </subcellularLocation>
</comment>
<dbReference type="EC" id="7.1.1.2" evidence="3"/>
<evidence type="ECO:0000256" key="6">
    <source>
        <dbReference type="ARBA" id="ARBA00022660"/>
    </source>
</evidence>
<feature type="transmembrane region" description="Helical" evidence="16">
    <location>
        <begin position="79"/>
        <end position="101"/>
    </location>
</feature>
<evidence type="ECO:0000256" key="14">
    <source>
        <dbReference type="ARBA" id="ARBA00031019"/>
    </source>
</evidence>
<geneLocation type="mitochondrion" evidence="17"/>
<keyword evidence="9" id="KW-0249">Electron transport</keyword>
<feature type="transmembrane region" description="Helical" evidence="16">
    <location>
        <begin position="45"/>
        <end position="67"/>
    </location>
</feature>
<evidence type="ECO:0000256" key="16">
    <source>
        <dbReference type="SAM" id="Phobius"/>
    </source>
</evidence>
<evidence type="ECO:0000256" key="9">
    <source>
        <dbReference type="ARBA" id="ARBA00022982"/>
    </source>
</evidence>
<evidence type="ECO:0000256" key="15">
    <source>
        <dbReference type="ARBA" id="ARBA00049551"/>
    </source>
</evidence>
<keyword evidence="12 17" id="KW-0496">Mitochondrion</keyword>
<keyword evidence="10 16" id="KW-1133">Transmembrane helix</keyword>
<dbReference type="GO" id="GO:0031966">
    <property type="term" value="C:mitochondrial membrane"/>
    <property type="evidence" value="ECO:0007669"/>
    <property type="project" value="UniProtKB-SubCell"/>
</dbReference>
<evidence type="ECO:0000256" key="5">
    <source>
        <dbReference type="ARBA" id="ARBA00022448"/>
    </source>
</evidence>
<keyword evidence="5" id="KW-0813">Transport</keyword>
<dbReference type="EMBL" id="MW465251">
    <property type="protein sequence ID" value="QRV62735.1"/>
    <property type="molecule type" value="Genomic_DNA"/>
</dbReference>
<keyword evidence="11" id="KW-0520">NAD</keyword>
<evidence type="ECO:0000256" key="7">
    <source>
        <dbReference type="ARBA" id="ARBA00022692"/>
    </source>
</evidence>
<evidence type="ECO:0000256" key="8">
    <source>
        <dbReference type="ARBA" id="ARBA00022967"/>
    </source>
</evidence>
<name>A0A894JWT9_9DYTI</name>
<reference evidence="17" key="1">
    <citation type="journal article" date="2021" name="Mol. Phylogenet. Evol.">
        <title>Habitat preference and diversification rates in a speciose lineage of diving beetles.</title>
        <authorList>
            <person name="Villastrigo A."/>
            <person name="Abellan P."/>
            <person name="Ribera I."/>
        </authorList>
    </citation>
    <scope>NUCLEOTIDE SEQUENCE</scope>
</reference>
<accession>A0A894JWT9</accession>
<gene>
    <name evidence="17" type="primary">nad6</name>
</gene>
<evidence type="ECO:0000256" key="2">
    <source>
        <dbReference type="ARBA" id="ARBA00005698"/>
    </source>
</evidence>
<dbReference type="AlphaFoldDB" id="A0A894JWT9"/>